<dbReference type="Proteomes" id="UP000482155">
    <property type="component" value="Unassembled WGS sequence"/>
</dbReference>
<feature type="domain" description="2Fe-2S ferredoxin-type" evidence="9">
    <location>
        <begin position="5"/>
        <end position="94"/>
    </location>
</feature>
<comment type="cofactor">
    <cofactor evidence="8">
        <name>[2Fe-2S] cluster</name>
        <dbReference type="ChEBI" id="CHEBI:190135"/>
    </cofactor>
</comment>
<dbReference type="GO" id="GO:0051537">
    <property type="term" value="F:2 iron, 2 sulfur cluster binding"/>
    <property type="evidence" value="ECO:0007669"/>
    <property type="project" value="UniProtKB-KW"/>
</dbReference>
<evidence type="ECO:0000256" key="8">
    <source>
        <dbReference type="ARBA" id="ARBA00034078"/>
    </source>
</evidence>
<keyword evidence="11" id="KW-1185">Reference proteome</keyword>
<dbReference type="AlphaFoldDB" id="A0A6B3SSC8"/>
<evidence type="ECO:0000259" key="9">
    <source>
        <dbReference type="PROSITE" id="PS51085"/>
    </source>
</evidence>
<keyword evidence="4" id="KW-0479">Metal-binding</keyword>
<evidence type="ECO:0000256" key="4">
    <source>
        <dbReference type="ARBA" id="ARBA00022723"/>
    </source>
</evidence>
<gene>
    <name evidence="10" type="ORF">G3574_20985</name>
</gene>
<sequence length="97" mass="10557">MDQHFTARFVAGGDPVEITDAVPLLDAALMGGVRFPTSCRNGTCRTCMCRLVQGKVAYRIEWPGLTPEEKADNYILPCVAYAQSDLVLDAPAARRIA</sequence>
<organism evidence="10 11">
    <name type="scientific">Noviherbaspirillum galbum</name>
    <dbReference type="NCBI Taxonomy" id="2709383"/>
    <lineage>
        <taxon>Bacteria</taxon>
        <taxon>Pseudomonadati</taxon>
        <taxon>Pseudomonadota</taxon>
        <taxon>Betaproteobacteria</taxon>
        <taxon>Burkholderiales</taxon>
        <taxon>Oxalobacteraceae</taxon>
        <taxon>Noviherbaspirillum</taxon>
    </lineage>
</organism>
<proteinExistence type="inferred from homology"/>
<evidence type="ECO:0000313" key="10">
    <source>
        <dbReference type="EMBL" id="NEX63561.1"/>
    </source>
</evidence>
<reference evidence="10 11" key="1">
    <citation type="submission" date="2020-02" db="EMBL/GenBank/DDBJ databases">
        <authorList>
            <person name="Kim M.K."/>
        </authorList>
    </citation>
    <scope>NUCLEOTIDE SEQUENCE [LARGE SCALE GENOMIC DNA]</scope>
    <source>
        <strain evidence="10 11">17J57-3</strain>
    </source>
</reference>
<dbReference type="RefSeq" id="WP_163967510.1">
    <property type="nucleotide sequence ID" value="NZ_JAAIVB010000073.1"/>
</dbReference>
<evidence type="ECO:0000256" key="6">
    <source>
        <dbReference type="ARBA" id="ARBA00023004"/>
    </source>
</evidence>
<accession>A0A6B3SSC8</accession>
<dbReference type="SUPFAM" id="SSF54292">
    <property type="entry name" value="2Fe-2S ferredoxin-like"/>
    <property type="match status" value="1"/>
</dbReference>
<dbReference type="GO" id="GO:0046872">
    <property type="term" value="F:metal ion binding"/>
    <property type="evidence" value="ECO:0007669"/>
    <property type="project" value="UniProtKB-KW"/>
</dbReference>
<keyword evidence="6" id="KW-0408">Iron</keyword>
<evidence type="ECO:0000256" key="5">
    <source>
        <dbReference type="ARBA" id="ARBA00022982"/>
    </source>
</evidence>
<evidence type="ECO:0000256" key="7">
    <source>
        <dbReference type="ARBA" id="ARBA00023014"/>
    </source>
</evidence>
<dbReference type="InterPro" id="IPR036010">
    <property type="entry name" value="2Fe-2S_ferredoxin-like_sf"/>
</dbReference>
<dbReference type="Pfam" id="PF00111">
    <property type="entry name" value="Fer2"/>
    <property type="match status" value="1"/>
</dbReference>
<keyword evidence="3" id="KW-0001">2Fe-2S</keyword>
<evidence type="ECO:0000256" key="2">
    <source>
        <dbReference type="ARBA" id="ARBA00022448"/>
    </source>
</evidence>
<comment type="caution">
    <text evidence="10">The sequence shown here is derived from an EMBL/GenBank/DDBJ whole genome shotgun (WGS) entry which is preliminary data.</text>
</comment>
<dbReference type="InterPro" id="IPR012675">
    <property type="entry name" value="Beta-grasp_dom_sf"/>
</dbReference>
<dbReference type="PROSITE" id="PS51085">
    <property type="entry name" value="2FE2S_FER_2"/>
    <property type="match status" value="1"/>
</dbReference>
<evidence type="ECO:0000313" key="11">
    <source>
        <dbReference type="Proteomes" id="UP000482155"/>
    </source>
</evidence>
<keyword evidence="2" id="KW-0813">Transport</keyword>
<dbReference type="EMBL" id="JAAIVB010000073">
    <property type="protein sequence ID" value="NEX63561.1"/>
    <property type="molecule type" value="Genomic_DNA"/>
</dbReference>
<keyword evidence="7" id="KW-0411">Iron-sulfur</keyword>
<protein>
    <submittedName>
        <fullName evidence="10">2Fe-2S iron-sulfur cluster binding domain-containing protein</fullName>
    </submittedName>
</protein>
<dbReference type="PANTHER" id="PTHR43112">
    <property type="entry name" value="FERREDOXIN"/>
    <property type="match status" value="1"/>
</dbReference>
<evidence type="ECO:0000256" key="1">
    <source>
        <dbReference type="ARBA" id="ARBA00007874"/>
    </source>
</evidence>
<name>A0A6B3SSC8_9BURK</name>
<dbReference type="CDD" id="cd00207">
    <property type="entry name" value="fer2"/>
    <property type="match status" value="1"/>
</dbReference>
<dbReference type="PANTHER" id="PTHR43112:SF3">
    <property type="entry name" value="FERREDOXIN-2, CHLOROPLASTIC"/>
    <property type="match status" value="1"/>
</dbReference>
<comment type="similarity">
    <text evidence="1">Belongs to the 2Fe2S plant-type ferredoxin family.</text>
</comment>
<dbReference type="Gene3D" id="3.10.20.30">
    <property type="match status" value="1"/>
</dbReference>
<keyword evidence="5" id="KW-0249">Electron transport</keyword>
<dbReference type="InterPro" id="IPR001041">
    <property type="entry name" value="2Fe-2S_ferredoxin-type"/>
</dbReference>
<evidence type="ECO:0000256" key="3">
    <source>
        <dbReference type="ARBA" id="ARBA00022714"/>
    </source>
</evidence>